<organism evidence="2 3">
    <name type="scientific">Fusarium proliferatum (strain ET1)</name>
    <name type="common">Orchid endophyte fungus</name>
    <dbReference type="NCBI Taxonomy" id="1227346"/>
    <lineage>
        <taxon>Eukaryota</taxon>
        <taxon>Fungi</taxon>
        <taxon>Dikarya</taxon>
        <taxon>Ascomycota</taxon>
        <taxon>Pezizomycotina</taxon>
        <taxon>Sordariomycetes</taxon>
        <taxon>Hypocreomycetidae</taxon>
        <taxon>Hypocreales</taxon>
        <taxon>Nectriaceae</taxon>
        <taxon>Fusarium</taxon>
        <taxon>Fusarium fujikuroi species complex</taxon>
    </lineage>
</organism>
<comment type="caution">
    <text evidence="2">The sequence shown here is derived from an EMBL/GenBank/DDBJ whole genome shotgun (WGS) entry which is preliminary data.</text>
</comment>
<dbReference type="SUPFAM" id="SSF47459">
    <property type="entry name" value="HLH, helix-loop-helix DNA-binding domain"/>
    <property type="match status" value="1"/>
</dbReference>
<dbReference type="Gene3D" id="4.10.280.10">
    <property type="entry name" value="Helix-loop-helix DNA-binding domain"/>
    <property type="match status" value="1"/>
</dbReference>
<evidence type="ECO:0000313" key="2">
    <source>
        <dbReference type="EMBL" id="CZR37616.1"/>
    </source>
</evidence>
<dbReference type="Proteomes" id="UP000183971">
    <property type="component" value="Unassembled WGS sequence"/>
</dbReference>
<proteinExistence type="predicted"/>
<dbReference type="InterPro" id="IPR036638">
    <property type="entry name" value="HLH_DNA-bd_sf"/>
</dbReference>
<evidence type="ECO:0000313" key="3">
    <source>
        <dbReference type="Proteomes" id="UP000183971"/>
    </source>
</evidence>
<accession>A0A1L7VD25</accession>
<dbReference type="VEuPathDB" id="FungiDB:FPRO_07193"/>
<dbReference type="Pfam" id="PF00010">
    <property type="entry name" value="HLH"/>
    <property type="match status" value="1"/>
</dbReference>
<name>A0A1L7VD25_FUSPR</name>
<dbReference type="GO" id="GO:0046983">
    <property type="term" value="F:protein dimerization activity"/>
    <property type="evidence" value="ECO:0007669"/>
    <property type="project" value="InterPro"/>
</dbReference>
<reference evidence="3" key="1">
    <citation type="journal article" date="2016" name="Genome Biol. Evol.">
        <title>Comparative 'omics' of the Fusarium fujikuroi species complex highlights differences in genetic potential and metabolite synthesis.</title>
        <authorList>
            <person name="Niehaus E.-M."/>
            <person name="Muensterkoetter M."/>
            <person name="Proctor R.H."/>
            <person name="Brown D.W."/>
            <person name="Sharon A."/>
            <person name="Idan Y."/>
            <person name="Oren-Young L."/>
            <person name="Sieber C.M."/>
            <person name="Novak O."/>
            <person name="Pencik A."/>
            <person name="Tarkowska D."/>
            <person name="Hromadova K."/>
            <person name="Freeman S."/>
            <person name="Maymon M."/>
            <person name="Elazar M."/>
            <person name="Youssef S.A."/>
            <person name="El-Shabrawy E.S.M."/>
            <person name="Shalaby A.B.A."/>
            <person name="Houterman P."/>
            <person name="Brock N.L."/>
            <person name="Burkhardt I."/>
            <person name="Tsavkelova E.A."/>
            <person name="Dickschat J.S."/>
            <person name="Galuszka P."/>
            <person name="Gueldener U."/>
            <person name="Tudzynski B."/>
        </authorList>
    </citation>
    <scope>NUCLEOTIDE SEQUENCE [LARGE SCALE GENOMIC DNA]</scope>
    <source>
        <strain evidence="3">ET1</strain>
    </source>
</reference>
<keyword evidence="3" id="KW-1185">Reference proteome</keyword>
<feature type="domain" description="BHLH" evidence="1">
    <location>
        <begin position="133"/>
        <end position="197"/>
    </location>
</feature>
<gene>
    <name evidence="2" type="ORF">FPRO_07193</name>
</gene>
<dbReference type="EMBL" id="FJOF01000003">
    <property type="protein sequence ID" value="CZR37616.1"/>
    <property type="molecule type" value="Genomic_DNA"/>
</dbReference>
<dbReference type="InterPro" id="IPR011598">
    <property type="entry name" value="bHLH_dom"/>
</dbReference>
<dbReference type="GeneID" id="42052072"/>
<dbReference type="SMART" id="SM00353">
    <property type="entry name" value="HLH"/>
    <property type="match status" value="1"/>
</dbReference>
<dbReference type="RefSeq" id="XP_031078209.1">
    <property type="nucleotide sequence ID" value="XM_031227809.1"/>
</dbReference>
<dbReference type="AlphaFoldDB" id="A0A1L7VD25"/>
<dbReference type="PROSITE" id="PS50888">
    <property type="entry name" value="BHLH"/>
    <property type="match status" value="1"/>
</dbReference>
<evidence type="ECO:0000259" key="1">
    <source>
        <dbReference type="PROSITE" id="PS50888"/>
    </source>
</evidence>
<sequence length="215" mass="24283">MPPMSINDTKHLLTLTNQMPLGLVTEQVTAQNPPWNVDEYSSSEYFSNTPSSPELADHAQACYPFNYLTNSTTPPNHDVNMISPTEHSSARERQIRSPTQMIQVPQMTETQLRVASRKPKNRRYKVTSKTPAHVRECHHLAEKQYRTRLKAQFESLLAALPASRTNTLADRDSTPSSGQVLSRGQVLDLARERILELEEEVRIMGSILSNVYPLA</sequence>
<protein>
    <recommendedName>
        <fullName evidence="1">BHLH domain-containing protein</fullName>
    </recommendedName>
</protein>